<feature type="compositionally biased region" description="Pro residues" evidence="1">
    <location>
        <begin position="375"/>
        <end position="398"/>
    </location>
</feature>
<keyword evidence="3" id="KW-1185">Reference proteome</keyword>
<evidence type="ECO:0000256" key="1">
    <source>
        <dbReference type="SAM" id="MobiDB-lite"/>
    </source>
</evidence>
<dbReference type="OrthoDB" id="4172108at2759"/>
<dbReference type="Proteomes" id="UP000250266">
    <property type="component" value="Unassembled WGS sequence"/>
</dbReference>
<feature type="compositionally biased region" description="Low complexity" evidence="1">
    <location>
        <begin position="365"/>
        <end position="374"/>
    </location>
</feature>
<sequence length="746" mass="84648">MLPPGFGWSPGDLVKLIELSTRVYSALADAQKNSSNQVKLLVKEFNRFHEFLKALSRLLERYGRPLPFGSDDFKETLKECEKFIQPYADALIDRRPSITYAYHAVKFVSEDKDVERLRKQVDGHVQSLKLYIGYLTLELQLEAEQQGQLLSRNHSVIQPIAEESALDFSQPYESQPRKRPRTSKAQSFAAPSQSEERNAVALPDPESEDLCQELLRFKQYLEAKDDKGARRIGEHEGSSALSHLRREVDIALERAENRAKRVTAEEIAQRAAALVMRGQSSPNDDEVRGYENRMPITTSTGCNANELRPVKSFGTMPRPRRADSHATYDSAIADVYTHDVSNPTSPTALNRRATDDPDLDTLYQNPRNRSSMPSPRMPSPRIPPRMPSPRAIPSPRPPSVDSSRVSYASSGKSSDMPFQWPTNPSFPNTPMTSPPSKALQPEPIGTFAKLDLPPAALDWTCISDNAKIEYRNTKGRQGPSPCIINHAFRFNRGLSIRAVLKSDKGFIDQDKDIIKQEFPNGQTPIPLAVHNLKNEKEVFISFPQGLCGYIGESKVLITQYTLQGEDSKAFQSILYGQELMFSKNIRAIHSDKYKEECKTQSLRLWKNEGVLTLLFYTNTRPEKKNDPHCWVEEPHTAFERLKDSEISKKTDKLTLRFSRKPKEHEKSKLKFGAKDKGKNCDDQSMRRISTFSTVSSASSTISVSSNVRTINRHGFNWLEIEFKSREDRKLFVDVWQAHVPRLVDFS</sequence>
<dbReference type="AlphaFoldDB" id="A0A8E2EE42"/>
<proteinExistence type="predicted"/>
<evidence type="ECO:0000313" key="2">
    <source>
        <dbReference type="EMBL" id="OCK82251.1"/>
    </source>
</evidence>
<evidence type="ECO:0000313" key="3">
    <source>
        <dbReference type="Proteomes" id="UP000250266"/>
    </source>
</evidence>
<reference evidence="2 3" key="1">
    <citation type="journal article" date="2016" name="Nat. Commun.">
        <title>Ectomycorrhizal ecology is imprinted in the genome of the dominant symbiotic fungus Cenococcum geophilum.</title>
        <authorList>
            <consortium name="DOE Joint Genome Institute"/>
            <person name="Peter M."/>
            <person name="Kohler A."/>
            <person name="Ohm R.A."/>
            <person name="Kuo A."/>
            <person name="Krutzmann J."/>
            <person name="Morin E."/>
            <person name="Arend M."/>
            <person name="Barry K.W."/>
            <person name="Binder M."/>
            <person name="Choi C."/>
            <person name="Clum A."/>
            <person name="Copeland A."/>
            <person name="Grisel N."/>
            <person name="Haridas S."/>
            <person name="Kipfer T."/>
            <person name="LaButti K."/>
            <person name="Lindquist E."/>
            <person name="Lipzen A."/>
            <person name="Maire R."/>
            <person name="Meier B."/>
            <person name="Mihaltcheva S."/>
            <person name="Molinier V."/>
            <person name="Murat C."/>
            <person name="Poggeler S."/>
            <person name="Quandt C.A."/>
            <person name="Sperisen C."/>
            <person name="Tritt A."/>
            <person name="Tisserant E."/>
            <person name="Crous P.W."/>
            <person name="Henrissat B."/>
            <person name="Nehls U."/>
            <person name="Egli S."/>
            <person name="Spatafora J.W."/>
            <person name="Grigoriev I.V."/>
            <person name="Martin F.M."/>
        </authorList>
    </citation>
    <scope>NUCLEOTIDE SEQUENCE [LARGE SCALE GENOMIC DNA]</scope>
    <source>
        <strain evidence="2 3">CBS 459.81</strain>
    </source>
</reference>
<gene>
    <name evidence="2" type="ORF">K432DRAFT_229778</name>
</gene>
<feature type="compositionally biased region" description="Polar residues" evidence="1">
    <location>
        <begin position="339"/>
        <end position="348"/>
    </location>
</feature>
<accession>A0A8E2EE42</accession>
<feature type="region of interest" description="Disordered" evidence="1">
    <location>
        <begin position="167"/>
        <end position="205"/>
    </location>
</feature>
<dbReference type="EMBL" id="KV744894">
    <property type="protein sequence ID" value="OCK82251.1"/>
    <property type="molecule type" value="Genomic_DNA"/>
</dbReference>
<organism evidence="2 3">
    <name type="scientific">Lepidopterella palustris CBS 459.81</name>
    <dbReference type="NCBI Taxonomy" id="1314670"/>
    <lineage>
        <taxon>Eukaryota</taxon>
        <taxon>Fungi</taxon>
        <taxon>Dikarya</taxon>
        <taxon>Ascomycota</taxon>
        <taxon>Pezizomycotina</taxon>
        <taxon>Dothideomycetes</taxon>
        <taxon>Pleosporomycetidae</taxon>
        <taxon>Mytilinidiales</taxon>
        <taxon>Argynnaceae</taxon>
        <taxon>Lepidopterella</taxon>
    </lineage>
</organism>
<feature type="compositionally biased region" description="Polar residues" evidence="1">
    <location>
        <begin position="420"/>
        <end position="435"/>
    </location>
</feature>
<feature type="compositionally biased region" description="Low complexity" evidence="1">
    <location>
        <begin position="399"/>
        <end position="410"/>
    </location>
</feature>
<protein>
    <submittedName>
        <fullName evidence="2">Uncharacterized protein</fullName>
    </submittedName>
</protein>
<feature type="region of interest" description="Disordered" evidence="1">
    <location>
        <begin position="337"/>
        <end position="438"/>
    </location>
</feature>
<feature type="region of interest" description="Disordered" evidence="1">
    <location>
        <begin position="294"/>
        <end position="324"/>
    </location>
</feature>
<name>A0A8E2EE42_9PEZI</name>
<feature type="compositionally biased region" description="Polar residues" evidence="1">
    <location>
        <begin position="183"/>
        <end position="193"/>
    </location>
</feature>